<evidence type="ECO:0000313" key="5">
    <source>
        <dbReference type="Proteomes" id="UP001168537"/>
    </source>
</evidence>
<sequence>MPKKVDPAVKERAIRMVAEHRGDYSSLTAVAQVVAEQLGLGKETVRRWAVQADIDAGTRPGVTSEESAEIKRLKAENRRLREDNEILRKASNFLRRGARPPQPLIMSFIEDMRAEGHAVESTCRVLTAHGCSVAARTYRAWRGANQPVAARTVSDAMIVDALLATRGTPEGLYGRRKMTAHLRRQGLAVAHCTVDRLMRDLGMNGVRRGKKLRTTIPGRDGHRAGDLLDRDFTAAAPNTRWVADFTYVRTWAGFVYVAFVVDCFAQRIVGWHAATTKVTDLVLTPLRIAMWDRDRHGHPIEPGTLVCHSDAGSQYTSLRYTEHLALEGIAPSIGTVGDAYDNGLMESIIGLYKTEAIATDVFHTGPLKTLVDVEYATAGWVDWWNHRRLHSSIGQIPPAEHEHDYYAALNREPHPV</sequence>
<dbReference type="InterPro" id="IPR001584">
    <property type="entry name" value="Integrase_cat-core"/>
</dbReference>
<dbReference type="SUPFAM" id="SSF53098">
    <property type="entry name" value="Ribonuclease H-like"/>
    <property type="match status" value="1"/>
</dbReference>
<evidence type="ECO:0000256" key="1">
    <source>
        <dbReference type="ARBA" id="ARBA00002286"/>
    </source>
</evidence>
<comment type="function">
    <text evidence="1">Involved in the transposition of the insertion sequence.</text>
</comment>
<dbReference type="Pfam" id="PF00665">
    <property type="entry name" value="rve"/>
    <property type="match status" value="1"/>
</dbReference>
<dbReference type="EMBL" id="JAUHJR010000001">
    <property type="protein sequence ID" value="MDN4160423.1"/>
    <property type="molecule type" value="Genomic_DNA"/>
</dbReference>
<evidence type="ECO:0000256" key="2">
    <source>
        <dbReference type="SAM" id="Coils"/>
    </source>
</evidence>
<evidence type="ECO:0000313" key="4">
    <source>
        <dbReference type="EMBL" id="MDN4160423.1"/>
    </source>
</evidence>
<dbReference type="PROSITE" id="PS50994">
    <property type="entry name" value="INTEGRASE"/>
    <property type="match status" value="1"/>
</dbReference>
<dbReference type="InterPro" id="IPR036388">
    <property type="entry name" value="WH-like_DNA-bd_sf"/>
</dbReference>
<gene>
    <name evidence="4" type="ORF">QWY29_03585</name>
</gene>
<dbReference type="InterPro" id="IPR009057">
    <property type="entry name" value="Homeodomain-like_sf"/>
</dbReference>
<evidence type="ECO:0000259" key="3">
    <source>
        <dbReference type="PROSITE" id="PS50994"/>
    </source>
</evidence>
<reference evidence="4" key="1">
    <citation type="submission" date="2023-06" db="EMBL/GenBank/DDBJ databases">
        <title>Draft genome sequence of Nocardioides sp. SOB72.</title>
        <authorList>
            <person name="Zhang G."/>
        </authorList>
    </citation>
    <scope>NUCLEOTIDE SEQUENCE</scope>
    <source>
        <strain evidence="4">SOB72</strain>
    </source>
</reference>
<dbReference type="Pfam" id="PF13276">
    <property type="entry name" value="HTH_21"/>
    <property type="match status" value="1"/>
</dbReference>
<comment type="caution">
    <text evidence="4">The sequence shown here is derived from an EMBL/GenBank/DDBJ whole genome shotgun (WGS) entry which is preliminary data.</text>
</comment>
<keyword evidence="2" id="KW-0175">Coiled coil</keyword>
<keyword evidence="5" id="KW-1185">Reference proteome</keyword>
<accession>A0ABT8EQJ1</accession>
<dbReference type="InterPro" id="IPR025948">
    <property type="entry name" value="HTH-like_dom"/>
</dbReference>
<dbReference type="Proteomes" id="UP001168537">
    <property type="component" value="Unassembled WGS sequence"/>
</dbReference>
<feature type="coiled-coil region" evidence="2">
    <location>
        <begin position="63"/>
        <end position="90"/>
    </location>
</feature>
<protein>
    <submittedName>
        <fullName evidence="4">IS3 family transposase</fullName>
    </submittedName>
</protein>
<organism evidence="4 5">
    <name type="scientific">Nocardioides abyssi</name>
    <dbReference type="NCBI Taxonomy" id="3058370"/>
    <lineage>
        <taxon>Bacteria</taxon>
        <taxon>Bacillati</taxon>
        <taxon>Actinomycetota</taxon>
        <taxon>Actinomycetes</taxon>
        <taxon>Propionibacteriales</taxon>
        <taxon>Nocardioidaceae</taxon>
        <taxon>Nocardioides</taxon>
    </lineage>
</organism>
<dbReference type="Gene3D" id="3.30.420.10">
    <property type="entry name" value="Ribonuclease H-like superfamily/Ribonuclease H"/>
    <property type="match status" value="1"/>
</dbReference>
<dbReference type="PANTHER" id="PTHR46889:SF5">
    <property type="entry name" value="INTEGRASE PROTEIN"/>
    <property type="match status" value="1"/>
</dbReference>
<proteinExistence type="predicted"/>
<dbReference type="InterPro" id="IPR050900">
    <property type="entry name" value="Transposase_IS3/IS150/IS904"/>
</dbReference>
<dbReference type="InterPro" id="IPR048020">
    <property type="entry name" value="Transpos_IS3"/>
</dbReference>
<feature type="domain" description="Integrase catalytic" evidence="3">
    <location>
        <begin position="233"/>
        <end position="405"/>
    </location>
</feature>
<dbReference type="NCBIfam" id="NF033516">
    <property type="entry name" value="transpos_IS3"/>
    <property type="match status" value="1"/>
</dbReference>
<dbReference type="InterPro" id="IPR012337">
    <property type="entry name" value="RNaseH-like_sf"/>
</dbReference>
<dbReference type="PANTHER" id="PTHR46889">
    <property type="entry name" value="TRANSPOSASE INSF FOR INSERTION SEQUENCE IS3B-RELATED"/>
    <property type="match status" value="1"/>
</dbReference>
<name>A0ABT8EQJ1_9ACTN</name>
<dbReference type="InterPro" id="IPR036397">
    <property type="entry name" value="RNaseH_sf"/>
</dbReference>
<dbReference type="RefSeq" id="WP_300959278.1">
    <property type="nucleotide sequence ID" value="NZ_JAUHJR010000001.1"/>
</dbReference>
<dbReference type="Gene3D" id="1.10.10.10">
    <property type="entry name" value="Winged helix-like DNA-binding domain superfamily/Winged helix DNA-binding domain"/>
    <property type="match status" value="1"/>
</dbReference>
<dbReference type="SUPFAM" id="SSF46689">
    <property type="entry name" value="Homeodomain-like"/>
    <property type="match status" value="1"/>
</dbReference>